<dbReference type="PANTHER" id="PTHR12049:SF7">
    <property type="entry name" value="PROTEIN ARGININE METHYLTRANSFERASE NDUFAF7, MITOCHONDRIAL"/>
    <property type="match status" value="1"/>
</dbReference>
<keyword evidence="3" id="KW-0808">Transferase</keyword>
<sequence>MARQFAWLQSKIGSFYILELGAGSGELVVQLLRQLAELDCLPEEYLILEVSADLIERQRRKLQIDIPEFIERVRWIAMLPDSFSGVVVANEVADAITVERFRIENGEVLQGRVVNSEDRLSLVFQPAPAFLKKAVREIEDDLQISLQHG</sequence>
<name>A0A382QW48_9ZZZZ</name>
<dbReference type="InterPro" id="IPR038375">
    <property type="entry name" value="NDUFAF7_sf"/>
</dbReference>
<dbReference type="GO" id="GO:0035243">
    <property type="term" value="F:protein-arginine omega-N symmetric methyltransferase activity"/>
    <property type="evidence" value="ECO:0007669"/>
    <property type="project" value="TreeGrafter"/>
</dbReference>
<dbReference type="Gene3D" id="3.40.50.12710">
    <property type="match status" value="1"/>
</dbReference>
<dbReference type="GO" id="GO:0032259">
    <property type="term" value="P:methylation"/>
    <property type="evidence" value="ECO:0007669"/>
    <property type="project" value="UniProtKB-KW"/>
</dbReference>
<organism evidence="5">
    <name type="scientific">marine metagenome</name>
    <dbReference type="NCBI Taxonomy" id="408172"/>
    <lineage>
        <taxon>unclassified sequences</taxon>
        <taxon>metagenomes</taxon>
        <taxon>ecological metagenomes</taxon>
    </lineage>
</organism>
<dbReference type="AlphaFoldDB" id="A0A382QW48"/>
<evidence type="ECO:0000256" key="3">
    <source>
        <dbReference type="ARBA" id="ARBA00022679"/>
    </source>
</evidence>
<evidence type="ECO:0000256" key="2">
    <source>
        <dbReference type="ARBA" id="ARBA00022603"/>
    </source>
</evidence>
<accession>A0A382QW48</accession>
<evidence type="ECO:0000313" key="5">
    <source>
        <dbReference type="EMBL" id="SVC89082.1"/>
    </source>
</evidence>
<dbReference type="SUPFAM" id="SSF53335">
    <property type="entry name" value="S-adenosyl-L-methionine-dependent methyltransferases"/>
    <property type="match status" value="1"/>
</dbReference>
<dbReference type="InterPro" id="IPR029063">
    <property type="entry name" value="SAM-dependent_MTases_sf"/>
</dbReference>
<comment type="subcellular location">
    <subcellularLocation>
        <location evidence="1">Mitochondrion</location>
    </subcellularLocation>
</comment>
<evidence type="ECO:0000256" key="4">
    <source>
        <dbReference type="ARBA" id="ARBA00023128"/>
    </source>
</evidence>
<proteinExistence type="predicted"/>
<dbReference type="Pfam" id="PF02636">
    <property type="entry name" value="Methyltransf_28"/>
    <property type="match status" value="1"/>
</dbReference>
<keyword evidence="4" id="KW-0496">Mitochondrion</keyword>
<feature type="non-terminal residue" evidence="5">
    <location>
        <position position="149"/>
    </location>
</feature>
<dbReference type="GO" id="GO:0005739">
    <property type="term" value="C:mitochondrion"/>
    <property type="evidence" value="ECO:0007669"/>
    <property type="project" value="UniProtKB-SubCell"/>
</dbReference>
<evidence type="ECO:0000256" key="1">
    <source>
        <dbReference type="ARBA" id="ARBA00004173"/>
    </source>
</evidence>
<protein>
    <submittedName>
        <fullName evidence="5">Uncharacterized protein</fullName>
    </submittedName>
</protein>
<keyword evidence="2" id="KW-0489">Methyltransferase</keyword>
<dbReference type="EMBL" id="UINC01116975">
    <property type="protein sequence ID" value="SVC89082.1"/>
    <property type="molecule type" value="Genomic_DNA"/>
</dbReference>
<reference evidence="5" key="1">
    <citation type="submission" date="2018-05" db="EMBL/GenBank/DDBJ databases">
        <authorList>
            <person name="Lanie J.A."/>
            <person name="Ng W.-L."/>
            <person name="Kazmierczak K.M."/>
            <person name="Andrzejewski T.M."/>
            <person name="Davidsen T.M."/>
            <person name="Wayne K.J."/>
            <person name="Tettelin H."/>
            <person name="Glass J.I."/>
            <person name="Rusch D."/>
            <person name="Podicherti R."/>
            <person name="Tsui H.-C.T."/>
            <person name="Winkler M.E."/>
        </authorList>
    </citation>
    <scope>NUCLEOTIDE SEQUENCE</scope>
</reference>
<gene>
    <name evidence="5" type="ORF">METZ01_LOCUS341936</name>
</gene>
<dbReference type="InterPro" id="IPR003788">
    <property type="entry name" value="NDUFAF7"/>
</dbReference>
<dbReference type="PANTHER" id="PTHR12049">
    <property type="entry name" value="PROTEIN ARGININE METHYLTRANSFERASE NDUFAF7, MITOCHONDRIAL"/>
    <property type="match status" value="1"/>
</dbReference>